<keyword evidence="3" id="KW-1185">Reference proteome</keyword>
<feature type="compositionally biased region" description="Basic residues" evidence="1">
    <location>
        <begin position="499"/>
        <end position="512"/>
    </location>
</feature>
<protein>
    <submittedName>
        <fullName evidence="4">Uncharacterized protein LOC115224692</fullName>
    </submittedName>
</protein>
<evidence type="ECO:0000256" key="1">
    <source>
        <dbReference type="SAM" id="MobiDB-lite"/>
    </source>
</evidence>
<keyword evidence="2" id="KW-0812">Transmembrane</keyword>
<dbReference type="Gene3D" id="2.10.50.10">
    <property type="entry name" value="Tumor Necrosis Factor Receptor, subunit A, domain 2"/>
    <property type="match status" value="1"/>
</dbReference>
<evidence type="ECO:0000313" key="3">
    <source>
        <dbReference type="Proteomes" id="UP000515154"/>
    </source>
</evidence>
<dbReference type="Proteomes" id="UP000515154">
    <property type="component" value="Linkage group LG26"/>
</dbReference>
<reference evidence="4" key="1">
    <citation type="submission" date="2025-08" db="UniProtKB">
        <authorList>
            <consortium name="RefSeq"/>
        </authorList>
    </citation>
    <scope>IDENTIFICATION</scope>
</reference>
<name>A0A6P7TIC2_9MOLL</name>
<dbReference type="KEGG" id="osn:115224692"/>
<gene>
    <name evidence="4" type="primary">LOC115224692</name>
</gene>
<dbReference type="AlphaFoldDB" id="A0A6P7TIC2"/>
<evidence type="ECO:0000256" key="2">
    <source>
        <dbReference type="SAM" id="Phobius"/>
    </source>
</evidence>
<feature type="compositionally biased region" description="Low complexity" evidence="1">
    <location>
        <begin position="461"/>
        <end position="470"/>
    </location>
</feature>
<sequence>MVAGNYNLKCNKNLETCPAGHEMRECVEGRHCVQCEDTSYQPNSNKYGDKCRLRKVCTQRFMKYQHHGSTVRDADCMCFEGYHFENEDQRACVPNRECDKGYGQGPYGVCENCLAKNMYSDVKDRLQACKPLKNCEKVSRCTLKKSNGTFDNVCGPVMDDIVNCDNLTTEKPKVEESSNTAIIVGCVSVLLFVGVIVALCYYFCFHRPRSRSHKKRAPTQEELDAVVSQVIENAKKDEKYCKQALNTSCTIIENNIGRQIWSLPQELFRKHFQAGKYEVIVEKYKGDQPKAAVNGYFREWRSWKEDKAETITDLFTCLKTCNRIDIVYMIATKLNEIDSLDVPEKLSDKEDSLQKQKPSYMGSLLYSVFPCLGKKRRYPSEEKASEKPETMNRLLDTESGAELQHQTQQPGLPPLAAATEAPDAQQTLSTAVIIPPHAPVNCTPYRASAPSAPILEDFELQQQQQQQTLSHHPHSSYPQPPPPQQSLQQQQQQQQNQLHRQHLPTHHHHHAA</sequence>
<feature type="transmembrane region" description="Helical" evidence="2">
    <location>
        <begin position="181"/>
        <end position="205"/>
    </location>
</feature>
<dbReference type="InterPro" id="IPR011029">
    <property type="entry name" value="DEATH-like_dom_sf"/>
</dbReference>
<evidence type="ECO:0000313" key="4">
    <source>
        <dbReference type="RefSeq" id="XP_029651409.2"/>
    </source>
</evidence>
<proteinExistence type="predicted"/>
<feature type="region of interest" description="Disordered" evidence="1">
    <location>
        <begin position="460"/>
        <end position="512"/>
    </location>
</feature>
<dbReference type="RefSeq" id="XP_029651409.2">
    <property type="nucleotide sequence ID" value="XM_029795549.2"/>
</dbReference>
<accession>A0A6P7TIC2</accession>
<feature type="compositionally biased region" description="Low complexity" evidence="1">
    <location>
        <begin position="485"/>
        <end position="498"/>
    </location>
</feature>
<keyword evidence="2" id="KW-1133">Transmembrane helix</keyword>
<dbReference type="Gene3D" id="1.10.533.10">
    <property type="entry name" value="Death Domain, Fas"/>
    <property type="match status" value="1"/>
</dbReference>
<keyword evidence="2" id="KW-0472">Membrane</keyword>
<organism evidence="3 4">
    <name type="scientific">Octopus sinensis</name>
    <name type="common">East Asian common octopus</name>
    <dbReference type="NCBI Taxonomy" id="2607531"/>
    <lineage>
        <taxon>Eukaryota</taxon>
        <taxon>Metazoa</taxon>
        <taxon>Spiralia</taxon>
        <taxon>Lophotrochozoa</taxon>
        <taxon>Mollusca</taxon>
        <taxon>Cephalopoda</taxon>
        <taxon>Coleoidea</taxon>
        <taxon>Octopodiformes</taxon>
        <taxon>Octopoda</taxon>
        <taxon>Incirrata</taxon>
        <taxon>Octopodidae</taxon>
        <taxon>Octopus</taxon>
    </lineage>
</organism>